<proteinExistence type="predicted"/>
<reference evidence="2 3" key="1">
    <citation type="submission" date="2017-06" db="EMBL/GenBank/DDBJ databases">
        <authorList>
            <person name="Kim H.J."/>
            <person name="Triplett B.A."/>
        </authorList>
    </citation>
    <scope>NUCLEOTIDE SEQUENCE [LARGE SCALE GENOMIC DNA]</scope>
    <source>
        <strain evidence="2">FRACA_ARgP5</strain>
    </source>
</reference>
<sequence length="97" mass="10017">MGEPRPSPGPAALAGKLCGGSGPRSGPLRRCARGGAIGVGTPTGPAGRCNLFTQVRGYLLSVMDYVHQHPNRSILAAGPDIAIRQVATRALTRDDVQ</sequence>
<organism evidence="2 3">
    <name type="scientific">Frankia canadensis</name>
    <dbReference type="NCBI Taxonomy" id="1836972"/>
    <lineage>
        <taxon>Bacteria</taxon>
        <taxon>Bacillati</taxon>
        <taxon>Actinomycetota</taxon>
        <taxon>Actinomycetes</taxon>
        <taxon>Frankiales</taxon>
        <taxon>Frankiaceae</taxon>
        <taxon>Frankia</taxon>
    </lineage>
</organism>
<accession>A0A2I2KLF3</accession>
<dbReference type="AlphaFoldDB" id="A0A2I2KLF3"/>
<keyword evidence="3" id="KW-1185">Reference proteome</keyword>
<evidence type="ECO:0000313" key="2">
    <source>
        <dbReference type="EMBL" id="SNQ46501.1"/>
    </source>
</evidence>
<dbReference type="Proteomes" id="UP000234331">
    <property type="component" value="Unassembled WGS sequence"/>
</dbReference>
<name>A0A2I2KLF3_9ACTN</name>
<evidence type="ECO:0000256" key="1">
    <source>
        <dbReference type="SAM" id="MobiDB-lite"/>
    </source>
</evidence>
<feature type="region of interest" description="Disordered" evidence="1">
    <location>
        <begin position="1"/>
        <end position="25"/>
    </location>
</feature>
<evidence type="ECO:0000313" key="3">
    <source>
        <dbReference type="Proteomes" id="UP000234331"/>
    </source>
</evidence>
<dbReference type="EMBL" id="FZMO01000049">
    <property type="protein sequence ID" value="SNQ46501.1"/>
    <property type="molecule type" value="Genomic_DNA"/>
</dbReference>
<protein>
    <submittedName>
        <fullName evidence="2">Uncharacterized protein</fullName>
    </submittedName>
</protein>
<gene>
    <name evidence="2" type="ORF">FRACA_1420002</name>
</gene>